<evidence type="ECO:0000259" key="7">
    <source>
        <dbReference type="PROSITE" id="PS52002"/>
    </source>
</evidence>
<dbReference type="GO" id="GO:0003729">
    <property type="term" value="F:mRNA binding"/>
    <property type="evidence" value="ECO:0007669"/>
    <property type="project" value="TreeGrafter"/>
</dbReference>
<keyword evidence="4 6" id="KW-0694">RNA-binding</keyword>
<keyword evidence="2 6" id="KW-0963">Cytoplasm</keyword>
<evidence type="ECO:0000256" key="3">
    <source>
        <dbReference type="ARBA" id="ARBA00022664"/>
    </source>
</evidence>
<evidence type="ECO:0000313" key="9">
    <source>
        <dbReference type="Proteomes" id="UP000669133"/>
    </source>
</evidence>
<dbReference type="PANTHER" id="PTHR15588:SF8">
    <property type="entry name" value="U6 SNRNA-ASSOCIATED SM-LIKE PROTEIN LSM1"/>
    <property type="match status" value="1"/>
</dbReference>
<comment type="caution">
    <text evidence="8">The sequence shown here is derived from an EMBL/GenBank/DDBJ whole genome shotgun (WGS) entry which is preliminary data.</text>
</comment>
<evidence type="ECO:0000256" key="4">
    <source>
        <dbReference type="ARBA" id="ARBA00022884"/>
    </source>
</evidence>
<sequence length="162" mass="18773">MTERSSQQTQGSDPLGTSVEDLYLESYAFTTAAAIVGSVDRKIFVLLKDGRNFFGILRTFDQFANLVLQDTFERIYVEGESKKFSEVYRGVFVVRGENVVMMGELDIDREDDHLETRQQIPYEQAEQEQKLNLEKLIKEENTKKKTFLEKGLIYDFQSSVLY</sequence>
<organism evidence="8 9">
    <name type="scientific">Candida metapsilosis</name>
    <dbReference type="NCBI Taxonomy" id="273372"/>
    <lineage>
        <taxon>Eukaryota</taxon>
        <taxon>Fungi</taxon>
        <taxon>Dikarya</taxon>
        <taxon>Ascomycota</taxon>
        <taxon>Saccharomycotina</taxon>
        <taxon>Pichiomycetes</taxon>
        <taxon>Debaryomycetaceae</taxon>
        <taxon>Candida/Lodderomyces clade</taxon>
        <taxon>Candida</taxon>
    </lineage>
</organism>
<evidence type="ECO:0000256" key="2">
    <source>
        <dbReference type="ARBA" id="ARBA00022490"/>
    </source>
</evidence>
<dbReference type="FunFam" id="2.30.30.100:FF:000045">
    <property type="entry name" value="U6 snRNA-associated Sm-like protein LSm1"/>
    <property type="match status" value="1"/>
</dbReference>
<dbReference type="GO" id="GO:1990726">
    <property type="term" value="C:Lsm1-7-Pat1 complex"/>
    <property type="evidence" value="ECO:0007669"/>
    <property type="project" value="TreeGrafter"/>
</dbReference>
<dbReference type="InterPro" id="IPR044642">
    <property type="entry name" value="PTHR15588"/>
</dbReference>
<dbReference type="GO" id="GO:0006397">
    <property type="term" value="P:mRNA processing"/>
    <property type="evidence" value="ECO:0007669"/>
    <property type="project" value="UniProtKB-UniRule"/>
</dbReference>
<dbReference type="GO" id="GO:1990904">
    <property type="term" value="C:ribonucleoprotein complex"/>
    <property type="evidence" value="ECO:0007669"/>
    <property type="project" value="UniProtKB-KW"/>
</dbReference>
<evidence type="ECO:0000256" key="6">
    <source>
        <dbReference type="RuleBase" id="RU365047"/>
    </source>
</evidence>
<dbReference type="PANTHER" id="PTHR15588">
    <property type="entry name" value="LSM1"/>
    <property type="match status" value="1"/>
</dbReference>
<dbReference type="OrthoDB" id="10263346at2759"/>
<dbReference type="CDD" id="cd01728">
    <property type="entry name" value="LSm1"/>
    <property type="match status" value="1"/>
</dbReference>
<keyword evidence="5 6" id="KW-0687">Ribonucleoprotein</keyword>
<dbReference type="PROSITE" id="PS52002">
    <property type="entry name" value="SM"/>
    <property type="match status" value="1"/>
</dbReference>
<dbReference type="InterPro" id="IPR034104">
    <property type="entry name" value="Lsm1"/>
</dbReference>
<dbReference type="Gene3D" id="2.30.30.100">
    <property type="match status" value="1"/>
</dbReference>
<dbReference type="InterPro" id="IPR047575">
    <property type="entry name" value="Sm"/>
</dbReference>
<protein>
    <recommendedName>
        <fullName evidence="6">U6 snRNA-associated Sm-like protein LSm1</fullName>
    </recommendedName>
</protein>
<dbReference type="GO" id="GO:0000932">
    <property type="term" value="C:P-body"/>
    <property type="evidence" value="ECO:0007669"/>
    <property type="project" value="UniProtKB-SubCell"/>
</dbReference>
<dbReference type="AlphaFoldDB" id="A0A8H7ZFC6"/>
<comment type="similarity">
    <text evidence="1 6">Belongs to the snRNP Sm proteins family.</text>
</comment>
<evidence type="ECO:0000256" key="1">
    <source>
        <dbReference type="ARBA" id="ARBA00006850"/>
    </source>
</evidence>
<gene>
    <name evidence="6" type="primary">LSM1</name>
    <name evidence="8" type="ORF">I9W82_002674</name>
</gene>
<dbReference type="Proteomes" id="UP000669133">
    <property type="component" value="Unassembled WGS sequence"/>
</dbReference>
<feature type="domain" description="Sm" evidence="7">
    <location>
        <begin position="30"/>
        <end position="108"/>
    </location>
</feature>
<accession>A0A8H7ZFC6</accession>
<reference evidence="8 9" key="1">
    <citation type="submission" date="2020-12" db="EMBL/GenBank/DDBJ databases">
        <title>Effect of drift, selection, and recombination on the evolution of hybrid genomes in Candida yeast pathogens.</title>
        <authorList>
            <person name="Mixao V."/>
            <person name="Ksiezopolska E."/>
            <person name="Saus E."/>
            <person name="Boekhout T."/>
            <person name="Gacser A."/>
            <person name="Gabaldon T."/>
        </authorList>
    </citation>
    <scope>NUCLEOTIDE SEQUENCE [LARGE SCALE GENOMIC DNA]</scope>
    <source>
        <strain evidence="8 9">BP57</strain>
    </source>
</reference>
<dbReference type="SMART" id="SM00651">
    <property type="entry name" value="Sm"/>
    <property type="match status" value="1"/>
</dbReference>
<dbReference type="Pfam" id="PF01423">
    <property type="entry name" value="LSM"/>
    <property type="match status" value="1"/>
</dbReference>
<comment type="function">
    <text evidence="6">Component of the cytoplasmic LSM1-LSM7 complex which is involved in mRNA degradation.</text>
</comment>
<comment type="subcellular location">
    <subcellularLocation>
        <location evidence="6">Cytoplasm</location>
    </subcellularLocation>
    <subcellularLocation>
        <location evidence="6">Cytoplasm</location>
        <location evidence="6">P-body</location>
    </subcellularLocation>
</comment>
<name>A0A8H7ZFC6_9ASCO</name>
<keyword evidence="3 6" id="KW-0507">mRNA processing</keyword>
<proteinExistence type="inferred from homology"/>
<keyword evidence="9" id="KW-1185">Reference proteome</keyword>
<comment type="subunit">
    <text evidence="6">Component of the heptameric LSM1-LSM7 complex that forms a seven-membered ring structure with a donut shape.</text>
</comment>
<evidence type="ECO:0000256" key="5">
    <source>
        <dbReference type="ARBA" id="ARBA00023274"/>
    </source>
</evidence>
<dbReference type="InterPro" id="IPR010920">
    <property type="entry name" value="LSM_dom_sf"/>
</dbReference>
<dbReference type="SUPFAM" id="SSF50182">
    <property type="entry name" value="Sm-like ribonucleoproteins"/>
    <property type="match status" value="1"/>
</dbReference>
<dbReference type="InterPro" id="IPR001163">
    <property type="entry name" value="Sm_dom_euk/arc"/>
</dbReference>
<dbReference type="GO" id="GO:0000290">
    <property type="term" value="P:deadenylation-dependent decapping of nuclear-transcribed mRNA"/>
    <property type="evidence" value="ECO:0007669"/>
    <property type="project" value="TreeGrafter"/>
</dbReference>
<dbReference type="EMBL" id="JAEOAQ010000002">
    <property type="protein sequence ID" value="KAG5420793.1"/>
    <property type="molecule type" value="Genomic_DNA"/>
</dbReference>
<evidence type="ECO:0000313" key="8">
    <source>
        <dbReference type="EMBL" id="KAG5420793.1"/>
    </source>
</evidence>